<organism evidence="2 3">
    <name type="scientific">Psychrobacter glaciei</name>
    <dbReference type="NCBI Taxonomy" id="619771"/>
    <lineage>
        <taxon>Bacteria</taxon>
        <taxon>Pseudomonadati</taxon>
        <taxon>Pseudomonadota</taxon>
        <taxon>Gammaproteobacteria</taxon>
        <taxon>Moraxellales</taxon>
        <taxon>Moraxellaceae</taxon>
        <taxon>Psychrobacter</taxon>
    </lineage>
</organism>
<proteinExistence type="predicted"/>
<feature type="transmembrane region" description="Helical" evidence="1">
    <location>
        <begin position="150"/>
        <end position="168"/>
    </location>
</feature>
<name>A0ABQ3GQ95_9GAMM</name>
<keyword evidence="1" id="KW-1133">Transmembrane helix</keyword>
<evidence type="ECO:0000313" key="3">
    <source>
        <dbReference type="Proteomes" id="UP000610203"/>
    </source>
</evidence>
<evidence type="ECO:0000313" key="2">
    <source>
        <dbReference type="EMBL" id="GHD27312.1"/>
    </source>
</evidence>
<dbReference type="Proteomes" id="UP000610203">
    <property type="component" value="Unassembled WGS sequence"/>
</dbReference>
<gene>
    <name evidence="2" type="ORF">GCM10016272_05320</name>
</gene>
<keyword evidence="3" id="KW-1185">Reference proteome</keyword>
<evidence type="ECO:0000256" key="1">
    <source>
        <dbReference type="SAM" id="Phobius"/>
    </source>
</evidence>
<protein>
    <submittedName>
        <fullName evidence="2">Uncharacterized protein</fullName>
    </submittedName>
</protein>
<sequence>MLKKFKEKSASQKFDTFLNVSFVSFFIVLNFLEWQGRGFPQESELQYTEGLVTDTGFSIALQSIENPKKVTLYGCSYNVFGFINSGSCMGPTYLEPRLGKYARVGWYHQPNFLGASNKLPQLVSLDIEGAEEDLQITYKDTKSLIFDQNMIGVLTTSIFGFGFILFMTKLNNLINRPILYKEK</sequence>
<comment type="caution">
    <text evidence="2">The sequence shown here is derived from an EMBL/GenBank/DDBJ whole genome shotgun (WGS) entry which is preliminary data.</text>
</comment>
<reference evidence="3" key="1">
    <citation type="journal article" date="2019" name="Int. J. Syst. Evol. Microbiol.">
        <title>The Global Catalogue of Microorganisms (GCM) 10K type strain sequencing project: providing services to taxonomists for standard genome sequencing and annotation.</title>
        <authorList>
            <consortium name="The Broad Institute Genomics Platform"/>
            <consortium name="The Broad Institute Genome Sequencing Center for Infectious Disease"/>
            <person name="Wu L."/>
            <person name="Ma J."/>
        </authorList>
    </citation>
    <scope>NUCLEOTIDE SEQUENCE [LARGE SCALE GENOMIC DNA]</scope>
    <source>
        <strain evidence="3">KCTC 42280</strain>
    </source>
</reference>
<dbReference type="EMBL" id="BMZR01000001">
    <property type="protein sequence ID" value="GHD27312.1"/>
    <property type="molecule type" value="Genomic_DNA"/>
</dbReference>
<feature type="transmembrane region" description="Helical" evidence="1">
    <location>
        <begin position="12"/>
        <end position="32"/>
    </location>
</feature>
<accession>A0ABQ3GQ95</accession>
<dbReference type="RefSeq" id="WP_010198672.1">
    <property type="nucleotide sequence ID" value="NZ_BMZR01000001.1"/>
</dbReference>
<keyword evidence="1" id="KW-0812">Transmembrane</keyword>
<keyword evidence="1" id="KW-0472">Membrane</keyword>